<organism evidence="5 6">
    <name type="scientific">Terfezia boudieri ATCC MYA-4762</name>
    <dbReference type="NCBI Taxonomy" id="1051890"/>
    <lineage>
        <taxon>Eukaryota</taxon>
        <taxon>Fungi</taxon>
        <taxon>Dikarya</taxon>
        <taxon>Ascomycota</taxon>
        <taxon>Pezizomycotina</taxon>
        <taxon>Pezizomycetes</taxon>
        <taxon>Pezizales</taxon>
        <taxon>Pezizaceae</taxon>
        <taxon>Terfezia</taxon>
    </lineage>
</organism>
<evidence type="ECO:0000256" key="1">
    <source>
        <dbReference type="ARBA" id="ARBA00022670"/>
    </source>
</evidence>
<dbReference type="STRING" id="1051890.A0A3N4MCJ8"/>
<evidence type="ECO:0000256" key="3">
    <source>
        <dbReference type="ARBA" id="ARBA00022825"/>
    </source>
</evidence>
<evidence type="ECO:0000256" key="2">
    <source>
        <dbReference type="ARBA" id="ARBA00022801"/>
    </source>
</evidence>
<keyword evidence="3" id="KW-0720">Serine protease</keyword>
<proteinExistence type="predicted"/>
<accession>A0A3N4MCJ8</accession>
<dbReference type="SUPFAM" id="SSF52743">
    <property type="entry name" value="Subtilisin-like"/>
    <property type="match status" value="1"/>
</dbReference>
<dbReference type="OrthoDB" id="5093543at2759"/>
<dbReference type="Pfam" id="PF00082">
    <property type="entry name" value="Peptidase_S8"/>
    <property type="match status" value="1"/>
</dbReference>
<dbReference type="InterPro" id="IPR036852">
    <property type="entry name" value="Peptidase_S8/S53_dom_sf"/>
</dbReference>
<reference evidence="5 6" key="1">
    <citation type="journal article" date="2018" name="Nat. Ecol. Evol.">
        <title>Pezizomycetes genomes reveal the molecular basis of ectomycorrhizal truffle lifestyle.</title>
        <authorList>
            <person name="Murat C."/>
            <person name="Payen T."/>
            <person name="Noel B."/>
            <person name="Kuo A."/>
            <person name="Morin E."/>
            <person name="Chen J."/>
            <person name="Kohler A."/>
            <person name="Krizsan K."/>
            <person name="Balestrini R."/>
            <person name="Da Silva C."/>
            <person name="Montanini B."/>
            <person name="Hainaut M."/>
            <person name="Levati E."/>
            <person name="Barry K.W."/>
            <person name="Belfiori B."/>
            <person name="Cichocki N."/>
            <person name="Clum A."/>
            <person name="Dockter R.B."/>
            <person name="Fauchery L."/>
            <person name="Guy J."/>
            <person name="Iotti M."/>
            <person name="Le Tacon F."/>
            <person name="Lindquist E.A."/>
            <person name="Lipzen A."/>
            <person name="Malagnac F."/>
            <person name="Mello A."/>
            <person name="Molinier V."/>
            <person name="Miyauchi S."/>
            <person name="Poulain J."/>
            <person name="Riccioni C."/>
            <person name="Rubini A."/>
            <person name="Sitrit Y."/>
            <person name="Splivallo R."/>
            <person name="Traeger S."/>
            <person name="Wang M."/>
            <person name="Zifcakova L."/>
            <person name="Wipf D."/>
            <person name="Zambonelli A."/>
            <person name="Paolocci F."/>
            <person name="Nowrousian M."/>
            <person name="Ottonello S."/>
            <person name="Baldrian P."/>
            <person name="Spatafora J.W."/>
            <person name="Henrissat B."/>
            <person name="Nagy L.G."/>
            <person name="Aury J.M."/>
            <person name="Wincker P."/>
            <person name="Grigoriev I.V."/>
            <person name="Bonfante P."/>
            <person name="Martin F.M."/>
        </authorList>
    </citation>
    <scope>NUCLEOTIDE SEQUENCE [LARGE SCALE GENOMIC DNA]</scope>
    <source>
        <strain evidence="5 6">ATCC MYA-4762</strain>
    </source>
</reference>
<feature type="domain" description="Peptidase S8/S53" evidence="4">
    <location>
        <begin position="19"/>
        <end position="256"/>
    </location>
</feature>
<evidence type="ECO:0000313" key="6">
    <source>
        <dbReference type="Proteomes" id="UP000267821"/>
    </source>
</evidence>
<dbReference type="EMBL" id="ML121527">
    <property type="protein sequence ID" value="RPB29701.1"/>
    <property type="molecule type" value="Genomic_DNA"/>
</dbReference>
<dbReference type="Proteomes" id="UP000267821">
    <property type="component" value="Unassembled WGS sequence"/>
</dbReference>
<dbReference type="InParanoid" id="A0A3N4MCJ8"/>
<sequence>MYKWGRFLCSAKFQSTRPITVAILDDGFDLTRPSIKENFKGTPGVSFQPSGVKHYKSGVAVGYKSHGTIMAYCVKQMFPQVRILPIRIKTGDRRNTASQSFSPFDVIEALEFIAKLEYHVDIVNMSWTIEFPPSFNPQYSSARGDNDETYKLYSKLQNAMNALIMKKIILLCATSDKGRNAASRNVPVYPGAFGFHNPDILTIGSASSDGDRSKPAYTPVHFIFPGERVTLEPDLGEASGSSVATAIASGMAASILFLVDLVERERDRFDGEVVQRDKVTTSMIRDAFTALDGSPTQTLEVLQFRRELGEMCKINGFEADGDRLSRRWLAMSKRLLRILGLATY</sequence>
<protein>
    <submittedName>
        <fullName evidence="5">Subtilisin-like protein</fullName>
    </submittedName>
</protein>
<keyword evidence="1" id="KW-0645">Protease</keyword>
<evidence type="ECO:0000259" key="4">
    <source>
        <dbReference type="Pfam" id="PF00082"/>
    </source>
</evidence>
<dbReference type="AlphaFoldDB" id="A0A3N4MCJ8"/>
<dbReference type="Gene3D" id="3.40.50.200">
    <property type="entry name" value="Peptidase S8/S53 domain"/>
    <property type="match status" value="1"/>
</dbReference>
<keyword evidence="2" id="KW-0378">Hydrolase</keyword>
<dbReference type="GO" id="GO:0006508">
    <property type="term" value="P:proteolysis"/>
    <property type="evidence" value="ECO:0007669"/>
    <property type="project" value="UniProtKB-KW"/>
</dbReference>
<dbReference type="GO" id="GO:0004252">
    <property type="term" value="F:serine-type endopeptidase activity"/>
    <property type="evidence" value="ECO:0007669"/>
    <property type="project" value="InterPro"/>
</dbReference>
<gene>
    <name evidence="5" type="ORF">L211DRAFT_34504</name>
</gene>
<dbReference type="PRINTS" id="PR00723">
    <property type="entry name" value="SUBTILISIN"/>
</dbReference>
<dbReference type="InterPro" id="IPR015500">
    <property type="entry name" value="Peptidase_S8_subtilisin-rel"/>
</dbReference>
<evidence type="ECO:0000313" key="5">
    <source>
        <dbReference type="EMBL" id="RPB29701.1"/>
    </source>
</evidence>
<dbReference type="InterPro" id="IPR000209">
    <property type="entry name" value="Peptidase_S8/S53_dom"/>
</dbReference>
<keyword evidence="6" id="KW-1185">Reference proteome</keyword>
<name>A0A3N4MCJ8_9PEZI</name>